<proteinExistence type="predicted"/>
<name>A0A8T0E394_ARGBR</name>
<sequence length="175" mass="18799">MWKVSGRGRGAQQRDVVPKNEGVVALPEMKAGSAGKIADAGKEDRAKRKVEKPTTGDSPGNTTDRRQGDAICRRGEANIDSKRQTGVKKGAEGWTGDKHSTEQIKDGRGGGRDTAPERIVGRGNKIKVAHIGAFLCQGWRGKGNGAHPEGKTRQERSTERSSCRDSDKAIAKNNI</sequence>
<feature type="region of interest" description="Disordered" evidence="1">
    <location>
        <begin position="138"/>
        <end position="175"/>
    </location>
</feature>
<dbReference type="Proteomes" id="UP000807504">
    <property type="component" value="Unassembled WGS sequence"/>
</dbReference>
<dbReference type="AlphaFoldDB" id="A0A8T0E394"/>
<feature type="compositionally biased region" description="Basic and acidic residues" evidence="1">
    <location>
        <begin position="39"/>
        <end position="54"/>
    </location>
</feature>
<evidence type="ECO:0000313" key="2">
    <source>
        <dbReference type="EMBL" id="KAF8764729.1"/>
    </source>
</evidence>
<dbReference type="EMBL" id="JABXBU010002231">
    <property type="protein sequence ID" value="KAF8764729.1"/>
    <property type="molecule type" value="Genomic_DNA"/>
</dbReference>
<feature type="compositionally biased region" description="Basic and acidic residues" evidence="1">
    <location>
        <begin position="148"/>
        <end position="175"/>
    </location>
</feature>
<accession>A0A8T0E394</accession>
<feature type="compositionally biased region" description="Basic and acidic residues" evidence="1">
    <location>
        <begin position="63"/>
        <end position="118"/>
    </location>
</feature>
<feature type="region of interest" description="Disordered" evidence="1">
    <location>
        <begin position="1"/>
        <end position="118"/>
    </location>
</feature>
<reference evidence="2" key="1">
    <citation type="journal article" date="2020" name="bioRxiv">
        <title>Chromosome-level reference genome of the European wasp spider Argiope bruennichi: a resource for studies on range expansion and evolutionary adaptation.</title>
        <authorList>
            <person name="Sheffer M.M."/>
            <person name="Hoppe A."/>
            <person name="Krehenwinkel H."/>
            <person name="Uhl G."/>
            <person name="Kuss A.W."/>
            <person name="Jensen L."/>
            <person name="Jensen C."/>
            <person name="Gillespie R.G."/>
            <person name="Hoff K.J."/>
            <person name="Prost S."/>
        </authorList>
    </citation>
    <scope>NUCLEOTIDE SEQUENCE</scope>
</reference>
<organism evidence="2 3">
    <name type="scientific">Argiope bruennichi</name>
    <name type="common">Wasp spider</name>
    <name type="synonym">Aranea bruennichi</name>
    <dbReference type="NCBI Taxonomy" id="94029"/>
    <lineage>
        <taxon>Eukaryota</taxon>
        <taxon>Metazoa</taxon>
        <taxon>Ecdysozoa</taxon>
        <taxon>Arthropoda</taxon>
        <taxon>Chelicerata</taxon>
        <taxon>Arachnida</taxon>
        <taxon>Araneae</taxon>
        <taxon>Araneomorphae</taxon>
        <taxon>Entelegynae</taxon>
        <taxon>Araneoidea</taxon>
        <taxon>Araneidae</taxon>
        <taxon>Argiope</taxon>
    </lineage>
</organism>
<evidence type="ECO:0000256" key="1">
    <source>
        <dbReference type="SAM" id="MobiDB-lite"/>
    </source>
</evidence>
<gene>
    <name evidence="2" type="ORF">HNY73_022779</name>
</gene>
<reference evidence="2" key="2">
    <citation type="submission" date="2020-06" db="EMBL/GenBank/DDBJ databases">
        <authorList>
            <person name="Sheffer M."/>
        </authorList>
    </citation>
    <scope>NUCLEOTIDE SEQUENCE</scope>
</reference>
<evidence type="ECO:0000313" key="3">
    <source>
        <dbReference type="Proteomes" id="UP000807504"/>
    </source>
</evidence>
<protein>
    <submittedName>
        <fullName evidence="2">Uncharacterized protein</fullName>
    </submittedName>
</protein>
<comment type="caution">
    <text evidence="2">The sequence shown here is derived from an EMBL/GenBank/DDBJ whole genome shotgun (WGS) entry which is preliminary data.</text>
</comment>
<keyword evidence="3" id="KW-1185">Reference proteome</keyword>